<dbReference type="OrthoDB" id="506498at2759"/>
<evidence type="ECO:0000256" key="1">
    <source>
        <dbReference type="SAM" id="MobiDB-lite"/>
    </source>
</evidence>
<sequence>MPDQPLPLKSNTDRTRPGDQYEGPAFEEHASSTNLKDRIRLLLLALSPDETTEEAQVNLTKLLLELSGYPMEARFSTFDLVSTAQADLVIISGRQVEISKRLTLAEVAAAKDTTASSDAILYTEDAEEVFIHGPKPDFNFVWISEALSHFSHKSLFLTLAFVLLKHGEGSKLVIADWFEATYLAWSPVSSPSLWAFAISHGRGGLAFLQAFQALQEGVQT</sequence>
<accession>A0A1Y2DLQ9</accession>
<dbReference type="InParanoid" id="A0A1Y2DLQ9"/>
<evidence type="ECO:0000313" key="2">
    <source>
        <dbReference type="EMBL" id="ORY60248.1"/>
    </source>
</evidence>
<keyword evidence="3" id="KW-1185">Reference proteome</keyword>
<comment type="caution">
    <text evidence="2">The sequence shown here is derived from an EMBL/GenBank/DDBJ whole genome shotgun (WGS) entry which is preliminary data.</text>
</comment>
<dbReference type="Gene3D" id="3.40.50.150">
    <property type="entry name" value="Vaccinia Virus protein VP39"/>
    <property type="match status" value="1"/>
</dbReference>
<dbReference type="EMBL" id="MCFJ01000012">
    <property type="protein sequence ID" value="ORY60248.1"/>
    <property type="molecule type" value="Genomic_DNA"/>
</dbReference>
<proteinExistence type="predicted"/>
<dbReference type="STRING" id="1141098.A0A1Y2DLQ9"/>
<name>A0A1Y2DLQ9_9PEZI</name>
<dbReference type="Proteomes" id="UP000193689">
    <property type="component" value="Unassembled WGS sequence"/>
</dbReference>
<evidence type="ECO:0000313" key="3">
    <source>
        <dbReference type="Proteomes" id="UP000193689"/>
    </source>
</evidence>
<dbReference type="InterPro" id="IPR029063">
    <property type="entry name" value="SAM-dependent_MTases_sf"/>
</dbReference>
<dbReference type="GeneID" id="63778981"/>
<protein>
    <submittedName>
        <fullName evidence="2">Uncharacterized protein</fullName>
    </submittedName>
</protein>
<gene>
    <name evidence="2" type="ORF">BCR38DRAFT_468119</name>
</gene>
<reference evidence="2 3" key="1">
    <citation type="submission" date="2016-07" db="EMBL/GenBank/DDBJ databases">
        <title>Pervasive Adenine N6-methylation of Active Genes in Fungi.</title>
        <authorList>
            <consortium name="DOE Joint Genome Institute"/>
            <person name="Mondo S.J."/>
            <person name="Dannebaum R.O."/>
            <person name="Kuo R.C."/>
            <person name="Labutti K."/>
            <person name="Haridas S."/>
            <person name="Kuo A."/>
            <person name="Salamov A."/>
            <person name="Ahrendt S.R."/>
            <person name="Lipzen A."/>
            <person name="Sullivan W."/>
            <person name="Andreopoulos W.B."/>
            <person name="Clum A."/>
            <person name="Lindquist E."/>
            <person name="Daum C."/>
            <person name="Ramamoorthy G.K."/>
            <person name="Gryganskyi A."/>
            <person name="Culley D."/>
            <person name="Magnuson J.K."/>
            <person name="James T.Y."/>
            <person name="O'Malley M.A."/>
            <person name="Stajich J.E."/>
            <person name="Spatafora J.W."/>
            <person name="Visel A."/>
            <person name="Grigoriev I.V."/>
        </authorList>
    </citation>
    <scope>NUCLEOTIDE SEQUENCE [LARGE SCALE GENOMIC DNA]</scope>
    <source>
        <strain evidence="2 3">CBS 129021</strain>
    </source>
</reference>
<organism evidence="2 3">
    <name type="scientific">Pseudomassariella vexata</name>
    <dbReference type="NCBI Taxonomy" id="1141098"/>
    <lineage>
        <taxon>Eukaryota</taxon>
        <taxon>Fungi</taxon>
        <taxon>Dikarya</taxon>
        <taxon>Ascomycota</taxon>
        <taxon>Pezizomycotina</taxon>
        <taxon>Sordariomycetes</taxon>
        <taxon>Xylariomycetidae</taxon>
        <taxon>Amphisphaeriales</taxon>
        <taxon>Pseudomassariaceae</taxon>
        <taxon>Pseudomassariella</taxon>
    </lineage>
</organism>
<feature type="region of interest" description="Disordered" evidence="1">
    <location>
        <begin position="1"/>
        <end position="30"/>
    </location>
</feature>
<dbReference type="AlphaFoldDB" id="A0A1Y2DLQ9"/>
<dbReference type="RefSeq" id="XP_040712682.1">
    <property type="nucleotide sequence ID" value="XM_040862769.1"/>
</dbReference>